<feature type="compositionally biased region" description="Polar residues" evidence="1">
    <location>
        <begin position="17"/>
        <end position="27"/>
    </location>
</feature>
<keyword evidence="3" id="KW-1185">Reference proteome</keyword>
<dbReference type="Gene3D" id="3.40.50.300">
    <property type="entry name" value="P-loop containing nucleotide triphosphate hydrolases"/>
    <property type="match status" value="1"/>
</dbReference>
<dbReference type="STRING" id="235985.SAMN05414137_107141"/>
<dbReference type="AlphaFoldDB" id="A0A1H7NZ06"/>
<organism evidence="2 3">
    <name type="scientific">Streptacidiphilus jiangxiensis</name>
    <dbReference type="NCBI Taxonomy" id="235985"/>
    <lineage>
        <taxon>Bacteria</taxon>
        <taxon>Bacillati</taxon>
        <taxon>Actinomycetota</taxon>
        <taxon>Actinomycetes</taxon>
        <taxon>Kitasatosporales</taxon>
        <taxon>Streptomycetaceae</taxon>
        <taxon>Streptacidiphilus</taxon>
    </lineage>
</organism>
<dbReference type="SMART" id="SM00028">
    <property type="entry name" value="TPR"/>
    <property type="match status" value="12"/>
</dbReference>
<accession>A0A1H7NZ06</accession>
<feature type="region of interest" description="Disordered" evidence="1">
    <location>
        <begin position="1"/>
        <end position="29"/>
    </location>
</feature>
<name>A0A1H7NZ06_STRJI</name>
<dbReference type="InterPro" id="IPR019734">
    <property type="entry name" value="TPR_rpt"/>
</dbReference>
<evidence type="ECO:0000256" key="1">
    <source>
        <dbReference type="SAM" id="MobiDB-lite"/>
    </source>
</evidence>
<dbReference type="PANTHER" id="PTHR19959:SF119">
    <property type="entry name" value="FUNGAL LIPASE-LIKE DOMAIN-CONTAINING PROTEIN"/>
    <property type="match status" value="1"/>
</dbReference>
<dbReference type="PANTHER" id="PTHR19959">
    <property type="entry name" value="KINESIN LIGHT CHAIN"/>
    <property type="match status" value="1"/>
</dbReference>
<protein>
    <submittedName>
        <fullName evidence="2">Tetratricopeptide repeat-containing protein</fullName>
    </submittedName>
</protein>
<reference evidence="3" key="1">
    <citation type="submission" date="2016-10" db="EMBL/GenBank/DDBJ databases">
        <authorList>
            <person name="Varghese N."/>
        </authorList>
    </citation>
    <scope>NUCLEOTIDE SEQUENCE [LARGE SCALE GENOMIC DNA]</scope>
    <source>
        <strain evidence="3">DSM 45096 / BCRC 16803 / CGMCC 4.1857 / CIP 109030 / JCM 12277 / KCTC 19219 / NBRC 100920 / 33214</strain>
    </source>
</reference>
<proteinExistence type="predicted"/>
<dbReference type="InterPro" id="IPR027417">
    <property type="entry name" value="P-loop_NTPase"/>
</dbReference>
<dbReference type="Pfam" id="PF13374">
    <property type="entry name" value="TPR_10"/>
    <property type="match status" value="12"/>
</dbReference>
<dbReference type="eggNOG" id="COG0457">
    <property type="taxonomic scope" value="Bacteria"/>
</dbReference>
<dbReference type="OrthoDB" id="3218567at2"/>
<sequence length="1256" mass="132881">MTRPHPGAETDQGGVNGSTFHGPTAIQTGPGGVQNVQFVYRWKPAYRIEDFPAVSAPVPARALERQPSRLLRAGHRVVPFTGRAHDLDNLARWRDDPTERLAVRLIHGPGGQGKTRLAARFAELSRQAGWTVWQAVVNEADTDRVATGEAPEAAAGVVLVVDYAERWPTAELRQLLREPLLHHGQVPVRVLLLARPAGLWWDSLNTWIGDHLDAASEAHPLLSLATHAAARAELYEQARNSFADQLGLPDEQHSRIGPPADLDHDEDYAQILTIHIAALAAVDAALHNDPAPSDPARASAYLLKRERAHWSQLHRRAHEPLATTPQAMGRAVLIATFTRALARDPHGWSVLQRTGLADTKAAANTVLDDHLYCYPAIRPDTVLEPLYPDRLGEDFIGLTTPPDHSTAHPVSGAVTDDWAGKVVSRLLLSGRTSAGPSAPWTRDALTVLIETARRWPHVATGQLYPLLKEHPELALQAGGAALAALASLDHIDITVLEAIEPLLPEGRHTDLDLGIAAIASTLAGHRLAATQDLLTRARINDHLAVRAHYAGLRDAALTAAQDALNTWRHLARTNPAVYEPDLAAALNNLGVWLSEMGRRGEALEVAAEAVAIRRRLADPVTGDPEVFEPDLASSLNNLGVRLSGVGRRGEALEVTTEAVAVYRRLADPVTGNPAAHEPDLAGALNNLGADLSEAGRRGEALEVTTEAVAVYRRLADPATGNPAAHEPNLAAALNNFGARLSGVGRWAEALEVTAEAVAVYRRLADPFTGNPAAHEPDLAGSLSNLGIWLSEVGRQAEALEVTTEAVAVYRRLADPATGNPAAYEWHLAAALNNLGAGLSGMGRRGKALKATTEAVAIRRRLADPVTGDPATYEPDLAASLSNLGSRLSGVGRWGEALEASAEAVAVYRRLADPVTGNPAAHEPDLARSLNNLGTRLSGVGRSAEALEATTEAVAIRRRLADPVTGSPAAHEPDLASSLNNLGIWLSELGRRAEALEATTAAVALYRRLADPVTGNPAAHEPDLAGALNNLGADLSGVGRQAEALEATTAAVAVYRRLADPVTGNPAAHEPDLAAALSNLGARLAQVGRRAEALEATTAAVAVYRRLADPVTGNPAAHEPDLAAALSNLGARLAQVGRRAEALEATTAAVAVYRRLADPVTGNPAAHEPDLATSLTFMGMLSRAAGGDLAGVLHSTGEAIEIYRRHIAAAPVLHPPLHVALNLQAMVLVDLGRVDDAAAVQSWLDENPLPPSLGPQV</sequence>
<dbReference type="Proteomes" id="UP000183015">
    <property type="component" value="Unassembled WGS sequence"/>
</dbReference>
<evidence type="ECO:0000313" key="3">
    <source>
        <dbReference type="Proteomes" id="UP000183015"/>
    </source>
</evidence>
<dbReference type="Gene3D" id="1.25.40.10">
    <property type="entry name" value="Tetratricopeptide repeat domain"/>
    <property type="match status" value="5"/>
</dbReference>
<evidence type="ECO:0000313" key="2">
    <source>
        <dbReference type="EMBL" id="SEL28772.1"/>
    </source>
</evidence>
<dbReference type="SUPFAM" id="SSF48452">
    <property type="entry name" value="TPR-like"/>
    <property type="match status" value="4"/>
</dbReference>
<dbReference type="EMBL" id="FOAZ01000007">
    <property type="protein sequence ID" value="SEL28772.1"/>
    <property type="molecule type" value="Genomic_DNA"/>
</dbReference>
<dbReference type="InterPro" id="IPR011990">
    <property type="entry name" value="TPR-like_helical_dom_sf"/>
</dbReference>
<dbReference type="SUPFAM" id="SSF52540">
    <property type="entry name" value="P-loop containing nucleoside triphosphate hydrolases"/>
    <property type="match status" value="1"/>
</dbReference>
<gene>
    <name evidence="2" type="ORF">SAMN05414137_107141</name>
</gene>